<evidence type="ECO:0008006" key="2">
    <source>
        <dbReference type="Google" id="ProtNLM"/>
    </source>
</evidence>
<protein>
    <recommendedName>
        <fullName evidence="2">AAA domain</fullName>
    </recommendedName>
</protein>
<gene>
    <name evidence="1" type="ORF">CPAV1605_1415</name>
</gene>
<organism evidence="1">
    <name type="scientific">seawater metagenome</name>
    <dbReference type="NCBI Taxonomy" id="1561972"/>
    <lineage>
        <taxon>unclassified sequences</taxon>
        <taxon>metagenomes</taxon>
        <taxon>ecological metagenomes</taxon>
    </lineage>
</organism>
<reference evidence="1" key="1">
    <citation type="submission" date="2019-09" db="EMBL/GenBank/DDBJ databases">
        <authorList>
            <person name="Needham M D."/>
        </authorList>
    </citation>
    <scope>NUCLEOTIDE SEQUENCE</scope>
</reference>
<name>A0A5E8CMB4_9ZZZZ</name>
<dbReference type="SUPFAM" id="SSF52540">
    <property type="entry name" value="P-loop containing nucleoside triphosphate hydrolases"/>
    <property type="match status" value="1"/>
</dbReference>
<sequence>MHILITGTSSSGKTSVAKEFNKRYKKIYVDDYGEKAYVKTFSKLKNDFYNPIEIDQLHYLEVRKMMGGDAKKYKNVIIDDIDPTVLRYLPKSTKKVLLYTNLKDLTRNLIRRRKTDPRKNFIYEQFAENYVKTNDKAECIDKINLNDFKKMLNKVKWNFSSEKELNLFAKNIFLSMGIKDSKTHCITNRHKIYDLVVSTEHKKPNQVKDDIITGLKEL</sequence>
<accession>A0A5E8CMB4</accession>
<dbReference type="Gene3D" id="3.40.50.300">
    <property type="entry name" value="P-loop containing nucleotide triphosphate hydrolases"/>
    <property type="match status" value="1"/>
</dbReference>
<dbReference type="InterPro" id="IPR027417">
    <property type="entry name" value="P-loop_NTPase"/>
</dbReference>
<proteinExistence type="predicted"/>
<dbReference type="EMBL" id="CABVLZ010000007">
    <property type="protein sequence ID" value="VVU95662.1"/>
    <property type="molecule type" value="Genomic_DNA"/>
</dbReference>
<evidence type="ECO:0000313" key="1">
    <source>
        <dbReference type="EMBL" id="VVU95662.1"/>
    </source>
</evidence>
<dbReference type="AlphaFoldDB" id="A0A5E8CMB4"/>
<dbReference type="Pfam" id="PF13238">
    <property type="entry name" value="AAA_18"/>
    <property type="match status" value="1"/>
</dbReference>